<gene>
    <name evidence="2" type="ORF">GCM10009751_30650</name>
</gene>
<evidence type="ECO:0000313" key="2">
    <source>
        <dbReference type="EMBL" id="GAA1869673.1"/>
    </source>
</evidence>
<evidence type="ECO:0000313" key="3">
    <source>
        <dbReference type="Proteomes" id="UP001501094"/>
    </source>
</evidence>
<accession>A0ABP4ZS08</accession>
<sequence length="76" mass="7686">MNSGGFGEISRAFVNASANASTIGTIRKTRNRASAGLIIQAAAVASPARARVRRGADRGPPDTGAGGGFKVVDAMR</sequence>
<proteinExistence type="predicted"/>
<protein>
    <submittedName>
        <fullName evidence="2">Uncharacterized protein</fullName>
    </submittedName>
</protein>
<comment type="caution">
    <text evidence="2">The sequence shown here is derived from an EMBL/GenBank/DDBJ whole genome shotgun (WGS) entry which is preliminary data.</text>
</comment>
<feature type="region of interest" description="Disordered" evidence="1">
    <location>
        <begin position="50"/>
        <end position="76"/>
    </location>
</feature>
<organism evidence="2 3">
    <name type="scientific">Myceligenerans crystallogenes</name>
    <dbReference type="NCBI Taxonomy" id="316335"/>
    <lineage>
        <taxon>Bacteria</taxon>
        <taxon>Bacillati</taxon>
        <taxon>Actinomycetota</taxon>
        <taxon>Actinomycetes</taxon>
        <taxon>Micrococcales</taxon>
        <taxon>Promicromonosporaceae</taxon>
        <taxon>Myceligenerans</taxon>
    </lineage>
</organism>
<reference evidence="3" key="1">
    <citation type="journal article" date="2019" name="Int. J. Syst. Evol. Microbiol.">
        <title>The Global Catalogue of Microorganisms (GCM) 10K type strain sequencing project: providing services to taxonomists for standard genome sequencing and annotation.</title>
        <authorList>
            <consortium name="The Broad Institute Genomics Platform"/>
            <consortium name="The Broad Institute Genome Sequencing Center for Infectious Disease"/>
            <person name="Wu L."/>
            <person name="Ma J."/>
        </authorList>
    </citation>
    <scope>NUCLEOTIDE SEQUENCE [LARGE SCALE GENOMIC DNA]</scope>
    <source>
        <strain evidence="3">JCM 14326</strain>
    </source>
</reference>
<keyword evidence="3" id="KW-1185">Reference proteome</keyword>
<name>A0ABP4ZS08_9MICO</name>
<evidence type="ECO:0000256" key="1">
    <source>
        <dbReference type="SAM" id="MobiDB-lite"/>
    </source>
</evidence>
<dbReference type="Proteomes" id="UP001501094">
    <property type="component" value="Unassembled WGS sequence"/>
</dbReference>
<dbReference type="EMBL" id="BAAANL010000006">
    <property type="protein sequence ID" value="GAA1869673.1"/>
    <property type="molecule type" value="Genomic_DNA"/>
</dbReference>